<dbReference type="InterPro" id="IPR000014">
    <property type="entry name" value="PAS"/>
</dbReference>
<dbReference type="EMBL" id="FNOM01000001">
    <property type="protein sequence ID" value="SDW07998.1"/>
    <property type="molecule type" value="Genomic_DNA"/>
</dbReference>
<dbReference type="Pfam" id="PF13426">
    <property type="entry name" value="PAS_9"/>
    <property type="match status" value="1"/>
</dbReference>
<dbReference type="InterPro" id="IPR013767">
    <property type="entry name" value="PAS_fold"/>
</dbReference>
<dbReference type="InterPro" id="IPR009057">
    <property type="entry name" value="Homeodomain-like_sf"/>
</dbReference>
<dbReference type="Gene3D" id="1.20.5.430">
    <property type="match status" value="1"/>
</dbReference>
<dbReference type="Pfam" id="PF02954">
    <property type="entry name" value="HTH_8"/>
    <property type="match status" value="1"/>
</dbReference>
<evidence type="ECO:0000313" key="2">
    <source>
        <dbReference type="EMBL" id="SDW07998.1"/>
    </source>
</evidence>
<feature type="domain" description="PAS" evidence="1">
    <location>
        <begin position="187"/>
        <end position="254"/>
    </location>
</feature>
<dbReference type="NCBIfam" id="TIGR02040">
    <property type="entry name" value="PpsR-CrtJ"/>
    <property type="match status" value="1"/>
</dbReference>
<dbReference type="NCBIfam" id="TIGR00229">
    <property type="entry name" value="sensory_box"/>
    <property type="match status" value="1"/>
</dbReference>
<dbReference type="GO" id="GO:0043565">
    <property type="term" value="F:sequence-specific DNA binding"/>
    <property type="evidence" value="ECO:0007669"/>
    <property type="project" value="InterPro"/>
</dbReference>
<keyword evidence="3" id="KW-1185">Reference proteome</keyword>
<dbReference type="InterPro" id="IPR002197">
    <property type="entry name" value="HTH_Fis"/>
</dbReference>
<dbReference type="SUPFAM" id="SSF46689">
    <property type="entry name" value="Homeodomain-like"/>
    <property type="match status" value="1"/>
</dbReference>
<gene>
    <name evidence="2" type="ORF">SAMN04488238_10143</name>
</gene>
<dbReference type="SUPFAM" id="SSF55785">
    <property type="entry name" value="PYP-like sensor domain (PAS domain)"/>
    <property type="match status" value="2"/>
</dbReference>
<dbReference type="Gene3D" id="3.30.450.20">
    <property type="entry name" value="PAS domain"/>
    <property type="match status" value="3"/>
</dbReference>
<dbReference type="STRING" id="564137.SAMN04488238_10143"/>
<proteinExistence type="predicted"/>
<organism evidence="2 3">
    <name type="scientific">Roseicitreum antarcticum</name>
    <dbReference type="NCBI Taxonomy" id="564137"/>
    <lineage>
        <taxon>Bacteria</taxon>
        <taxon>Pseudomonadati</taxon>
        <taxon>Pseudomonadota</taxon>
        <taxon>Alphaproteobacteria</taxon>
        <taxon>Rhodobacterales</taxon>
        <taxon>Paracoccaceae</taxon>
        <taxon>Roseicitreum</taxon>
    </lineage>
</organism>
<accession>A0A1H2QM81</accession>
<dbReference type="Pfam" id="PF00989">
    <property type="entry name" value="PAS"/>
    <property type="match status" value="1"/>
</dbReference>
<feature type="domain" description="PAS" evidence="1">
    <location>
        <begin position="306"/>
        <end position="372"/>
    </location>
</feature>
<dbReference type="AlphaFoldDB" id="A0A1H2QM81"/>
<dbReference type="PRINTS" id="PR01590">
    <property type="entry name" value="HTHFIS"/>
</dbReference>
<dbReference type="Gene3D" id="1.10.10.60">
    <property type="entry name" value="Homeodomain-like"/>
    <property type="match status" value="1"/>
</dbReference>
<dbReference type="GO" id="GO:0006355">
    <property type="term" value="P:regulation of DNA-templated transcription"/>
    <property type="evidence" value="ECO:0007669"/>
    <property type="project" value="InterPro"/>
</dbReference>
<dbReference type="SMART" id="SM00091">
    <property type="entry name" value="PAS"/>
    <property type="match status" value="3"/>
</dbReference>
<feature type="domain" description="PAS" evidence="1">
    <location>
        <begin position="50"/>
        <end position="116"/>
    </location>
</feature>
<evidence type="ECO:0000259" key="1">
    <source>
        <dbReference type="SMART" id="SM00091"/>
    </source>
</evidence>
<sequence>MRDQDGIQSSGHFKQVSLDNHSEAAAAGRYVTARGTKYWSNGTVPLVAPELLGDVIASAADMAIVITQEGRILSILINESHPEFQRCKKWEGGDLHDYIAADSRPKFARGLSEAIAGKSPPRGIEINHVDGSKFDFPVRYTIHSVGPDGTLLMLGRDLRAVAELQQQLVSVHLELERDYERHRQYDARYRVLMDSSTEPMIFVDLATGNIIDANRSAAEALEADRDSLIGKALTQEFESRSGDNILDEVNAISRSEVRRVIEMSSRRTQKHLFVATTFFRASGERLMLCHLQSSDKDARQQHTLAESLQSMFDAGPEAIVFTDPKGFIQSANPSFLKMSEAASMSAIKQRSLADFLARGSVDLKVLVDNAVRVGQIRMFATQMQSEFGGQVPVEMSVTYLRDHAHPALVFMIRDTSRTSSMRTTRQPGAAGPADNVDSVMELVGSATLKDIVAETTDVVERMCIETAIELTRNNRVAAAEMLGLSRQSLYVKLRKYGMVDKPDAM</sequence>
<reference evidence="2 3" key="1">
    <citation type="submission" date="2016-10" db="EMBL/GenBank/DDBJ databases">
        <authorList>
            <person name="de Groot N.N."/>
        </authorList>
    </citation>
    <scope>NUCLEOTIDE SEQUENCE [LARGE SCALE GENOMIC DNA]</scope>
    <source>
        <strain evidence="2 3">CGMCC 1.8894</strain>
    </source>
</reference>
<dbReference type="InterPro" id="IPR011785">
    <property type="entry name" value="Tscrpt_reg_PpsR-CrtJ"/>
</dbReference>
<protein>
    <submittedName>
        <fullName evidence="2">Transcriptional regulator PpsR</fullName>
    </submittedName>
</protein>
<dbReference type="Proteomes" id="UP000198539">
    <property type="component" value="Unassembled WGS sequence"/>
</dbReference>
<name>A0A1H2QM81_9RHOB</name>
<dbReference type="InterPro" id="IPR035965">
    <property type="entry name" value="PAS-like_dom_sf"/>
</dbReference>
<evidence type="ECO:0000313" key="3">
    <source>
        <dbReference type="Proteomes" id="UP000198539"/>
    </source>
</evidence>